<comment type="subcellular location">
    <subcellularLocation>
        <location evidence="1">Membrane</location>
        <topology evidence="1">Single-pass membrane protein</topology>
    </subcellularLocation>
</comment>
<dbReference type="InterPro" id="IPR007452">
    <property type="entry name" value="TamB_C"/>
</dbReference>
<feature type="domain" description="Translocation and assembly module TamB C-terminal" evidence="6">
    <location>
        <begin position="1187"/>
        <end position="1536"/>
    </location>
</feature>
<dbReference type="RefSeq" id="WP_106726228.1">
    <property type="nucleotide sequence ID" value="NZ_PXYL01000014.1"/>
</dbReference>
<dbReference type="PANTHER" id="PTHR36985">
    <property type="entry name" value="TRANSLOCATION AND ASSEMBLY MODULE SUBUNIT TAMB"/>
    <property type="match status" value="1"/>
</dbReference>
<dbReference type="EMBL" id="PXYL01000014">
    <property type="protein sequence ID" value="PSJ57329.1"/>
    <property type="molecule type" value="Genomic_DNA"/>
</dbReference>
<evidence type="ECO:0000313" key="8">
    <source>
        <dbReference type="Proteomes" id="UP000240653"/>
    </source>
</evidence>
<evidence type="ECO:0000259" key="6">
    <source>
        <dbReference type="Pfam" id="PF04357"/>
    </source>
</evidence>
<organism evidence="7 8">
    <name type="scientific">Pseudaminobacter soli</name>
    <name type="common">ex Li et al. 2025</name>
    <dbReference type="NCBI Taxonomy" id="1295366"/>
    <lineage>
        <taxon>Bacteria</taxon>
        <taxon>Pseudomonadati</taxon>
        <taxon>Pseudomonadota</taxon>
        <taxon>Alphaproteobacteria</taxon>
        <taxon>Hyphomicrobiales</taxon>
        <taxon>Phyllobacteriaceae</taxon>
        <taxon>Pseudaminobacter</taxon>
    </lineage>
</organism>
<protein>
    <submittedName>
        <fullName evidence="7">Translocation and assembly module protein TamB</fullName>
    </submittedName>
</protein>
<dbReference type="GO" id="GO:0009306">
    <property type="term" value="P:protein secretion"/>
    <property type="evidence" value="ECO:0007669"/>
    <property type="project" value="InterPro"/>
</dbReference>
<dbReference type="GO" id="GO:0005886">
    <property type="term" value="C:plasma membrane"/>
    <property type="evidence" value="ECO:0007669"/>
    <property type="project" value="InterPro"/>
</dbReference>
<proteinExistence type="predicted"/>
<dbReference type="Pfam" id="PF04357">
    <property type="entry name" value="TamB"/>
    <property type="match status" value="1"/>
</dbReference>
<dbReference type="PANTHER" id="PTHR36985:SF1">
    <property type="entry name" value="TRANSLOCATION AND ASSEMBLY MODULE SUBUNIT TAMB"/>
    <property type="match status" value="1"/>
</dbReference>
<evidence type="ECO:0000313" key="7">
    <source>
        <dbReference type="EMBL" id="PSJ57329.1"/>
    </source>
</evidence>
<evidence type="ECO:0000256" key="4">
    <source>
        <dbReference type="ARBA" id="ARBA00023136"/>
    </source>
</evidence>
<keyword evidence="5" id="KW-0732">Signal</keyword>
<sequence length="1536" mass="156923">MTRIFLAIALFVCALPAFALSALAQEAADAERSYFVGFVENQLSTPDRQIRLNNIQGALSSDATIGEITIADREGVWLRITNARIVWTRSALLLGRLVVDRLAADRIDVIRKPLPAQGAPAPEAGGFQIPELPVSVSLGALDVPHMTFGEAVFGLAADVAITGNLQLADGSLDTTLNVNRLDGPGGKLALRAAYANSTQVLDLDLKLDEPANGIVANLLNVDGRPPMALALAGKGPLSELDLNLSLDADGLRALTGTTEVRRRADGFGFNADVHGPIALLVSPRFRDFFGAETKLQTSGLVRDGGGVLLEKLDLRSAALTLKAAAETASDGFLQRLTLDADIADPAGKPVLLPVPGKNTVQRASLKLGFGDKPGDEWSGALTVNDLATQTFSSKSVEVLLSGLAQNIANPAARHVTFAVTGGVSGIVAKQADVGKALGDRITLDIGGEWTAGSPVRLAKAQVGANGFALSLTGDISEFAFKGDIGLKAKSLSPFSGLAGRQLSGGADLVAKGDVKPLTGGFDLTLDGTAEGLGIGTPAADHLLQGQTRITGGVARGETGLEARQLRIFNDQVEAKADGRFATGAADFGFDLSVSDLALVSDKAAGRLTAKGRASGTEGRIGLTFGAEVPTGTLVGKTLRNAVLGFEGTLQKGDLNGNVTGNAFLDGVKIDLASAVALNDNEKRLGDLKFTAGGARLTGDVTQNKDGLLDGKLSLAAPDVSTAAALLLKQATGAVNADIALSHQDGKQNATVRADISKLTVDTVRVGKADLNATIADLLGVPIADGSLNASKVAAGGVDISTLQATARQEGQTTNFEAIAKLDNGAVAAATGALSPVEGGYRLALQKAQLTQGNLAAKLAEPAALQMRGQRISIDNLVLDVGGGRVSARGEVDDKLDIAITIANLPLAIVNAIRPDLALGGTVNGTANVGGTRENPDVRFSLKANSIAAAALREAGLASINLDAEGNSTASRLNIKAAVTSPDGLRATANGAVPLDKGALALDIGLESFPLAVLNAAAPGQRLGGNISGTAKVSGQLANPAATFNLRGTGIRAAALEEAGAAPLEIAAAGNFADKVLTLSSASANGPQGLSITASGRVPVSGEGVDLTVRGEAPLALANRFLAERGAQASGTLSANATITGSLKKPSIRGMFSTQGAEFVDPESNVRLRSIAVMGTIDGDQVTLRNTSANLAAGGSVSASGSVSLDATAGFPANISVTLNDARYADGNLVVATVGGSLAVTGPLTRDPVLSGNISVSRAEITVPDSFAGGSAALDVKHVKPAQAVAETLKRARANDGTPTPTARPSVMRLDVNVNAPARIFVRGRGLDAELGGQVKLTGPVSDIQPVGGFQLIRGRLSILSQRITFDEGSVTLVGDLNPFLNFVARSQGTDITVFVTVSGRANDISVTFSSQPELPQDEVLARLIFNRGLNELSAFQIAQLAAAAAELAGGSNASLLGNLRSATGLDDLDVITDSKGNAAVRAGRYIRDNIYLGVEAGAQGSTRGTVNLDITKDLKAKGAVGSDGDSSLGVFYEKDY</sequence>
<keyword evidence="8" id="KW-1185">Reference proteome</keyword>
<evidence type="ECO:0000256" key="5">
    <source>
        <dbReference type="SAM" id="SignalP"/>
    </source>
</evidence>
<name>A0A2P7S4H2_9HYPH</name>
<evidence type="ECO:0000256" key="1">
    <source>
        <dbReference type="ARBA" id="ARBA00004167"/>
    </source>
</evidence>
<evidence type="ECO:0000256" key="2">
    <source>
        <dbReference type="ARBA" id="ARBA00022692"/>
    </source>
</evidence>
<keyword evidence="4" id="KW-0472">Membrane</keyword>
<keyword evidence="3" id="KW-1133">Transmembrane helix</keyword>
<dbReference type="Proteomes" id="UP000240653">
    <property type="component" value="Unassembled WGS sequence"/>
</dbReference>
<evidence type="ECO:0000256" key="3">
    <source>
        <dbReference type="ARBA" id="ARBA00022989"/>
    </source>
</evidence>
<comment type="caution">
    <text evidence="7">The sequence shown here is derived from an EMBL/GenBank/DDBJ whole genome shotgun (WGS) entry which is preliminary data.</text>
</comment>
<accession>A0A2P7S4H2</accession>
<reference evidence="7 8" key="1">
    <citation type="submission" date="2018-03" db="EMBL/GenBank/DDBJ databases">
        <title>The draft genome of Mesorhizobium soli JCM 19897.</title>
        <authorList>
            <person name="Li L."/>
            <person name="Liu L."/>
            <person name="Liang L."/>
            <person name="Wang T."/>
            <person name="Zhang X."/>
        </authorList>
    </citation>
    <scope>NUCLEOTIDE SEQUENCE [LARGE SCALE GENOMIC DNA]</scope>
    <source>
        <strain evidence="7 8">JCM 19897</strain>
    </source>
</reference>
<feature type="chain" id="PRO_5015115142" evidence="5">
    <location>
        <begin position="25"/>
        <end position="1536"/>
    </location>
</feature>
<feature type="signal peptide" evidence="5">
    <location>
        <begin position="1"/>
        <end position="24"/>
    </location>
</feature>
<keyword evidence="2" id="KW-0812">Transmembrane</keyword>
<gene>
    <name evidence="7" type="ORF">C7I85_22300</name>
</gene>
<dbReference type="OrthoDB" id="7784409at2"/>